<reference evidence="3" key="1">
    <citation type="submission" date="2017-03" db="EMBL/GenBank/DDBJ databases">
        <title>Genomes of endolithic fungi from Antarctica.</title>
        <authorList>
            <person name="Coleine C."/>
            <person name="Masonjones S."/>
            <person name="Stajich J.E."/>
        </authorList>
    </citation>
    <scope>NUCLEOTIDE SEQUENCE [LARGE SCALE GENOMIC DNA]</scope>
    <source>
        <strain evidence="3">CCFEE 5527</strain>
    </source>
</reference>
<dbReference type="AlphaFoldDB" id="A0A1V8T5S4"/>
<accession>A0A1V8T5S4</accession>
<gene>
    <name evidence="2" type="ORF">B0A48_08544</name>
</gene>
<evidence type="ECO:0000256" key="1">
    <source>
        <dbReference type="SAM" id="MobiDB-lite"/>
    </source>
</evidence>
<feature type="region of interest" description="Disordered" evidence="1">
    <location>
        <begin position="960"/>
        <end position="980"/>
    </location>
</feature>
<comment type="caution">
    <text evidence="2">The sequence shown here is derived from an EMBL/GenBank/DDBJ whole genome shotgun (WGS) entry which is preliminary data.</text>
</comment>
<keyword evidence="3" id="KW-1185">Reference proteome</keyword>
<dbReference type="Proteomes" id="UP000192596">
    <property type="component" value="Unassembled WGS sequence"/>
</dbReference>
<dbReference type="EMBL" id="NAJO01000016">
    <property type="protein sequence ID" value="OQO06756.1"/>
    <property type="molecule type" value="Genomic_DNA"/>
</dbReference>
<proteinExistence type="predicted"/>
<protein>
    <submittedName>
        <fullName evidence="2">Uncharacterized protein</fullName>
    </submittedName>
</protein>
<evidence type="ECO:0000313" key="3">
    <source>
        <dbReference type="Proteomes" id="UP000192596"/>
    </source>
</evidence>
<evidence type="ECO:0000313" key="2">
    <source>
        <dbReference type="EMBL" id="OQO06756.1"/>
    </source>
</evidence>
<organism evidence="2 3">
    <name type="scientific">Cryoendolithus antarcticus</name>
    <dbReference type="NCBI Taxonomy" id="1507870"/>
    <lineage>
        <taxon>Eukaryota</taxon>
        <taxon>Fungi</taxon>
        <taxon>Dikarya</taxon>
        <taxon>Ascomycota</taxon>
        <taxon>Pezizomycotina</taxon>
        <taxon>Dothideomycetes</taxon>
        <taxon>Dothideomycetidae</taxon>
        <taxon>Cladosporiales</taxon>
        <taxon>Cladosporiaceae</taxon>
        <taxon>Cryoendolithus</taxon>
    </lineage>
</organism>
<dbReference type="STRING" id="1507870.A0A1V8T5S4"/>
<sequence>MPDSVPGIRLMFAAQPSAWRSPAQATRYVAGRLRWNLQSRRGYAGEHLRPEQRTYGRGSFDANAPLSSAAPNVGAIAQIENSGVSLKDDPSVRDPGYGQESDSKLRYTTITDMKTPQFRYTAKSKTPVFAQSTEMRNGSHLRQQDFIHWKAGQTSKKEINPDPKATLQSHIPHRHPYNSGQRKKGSFDTEFYQSRKERRAQATMPQKSDPQSEDKSIDVRCGTLEASSPASLTAEAILDLIPEMGVPPNDPDTTTPLLTILLTPGSADLAQDETLPHRMFAKLAGPDRPSTSFESIVAVVDKLPLEGHDPGAVEGMSYMLLRNTTALDSSLHRLLQSSAMKPGSLNFVVPANREAFGHRSVPITAQLPLAQTTFTNGLVSTLLHRSYTTVPSSAPELQSTQYLESATIALPFQTLNSHFFFSAPLVPLTPLREIRHVMGNIIRQIAAHPSVPGRTTTDDTDWSLLPDDTTMPASEELEKAVTAYFTALELPPSAVQIWALVLSTSFSIGRTLQRLERQSASPPLFEAETIRAAWRPDAETHEQLRQSTGTLVGQALAFDGRLVRVLSGGGGWGKKAGLLSLDPDTQYSTRELRQDSGWAFDFGNEDAEAMKLEALGEIVKEGERIMFLIGPENLDNSFRWAHADKREKSRFEIASRGVTLGAIPSSVDAVAPTPSPNAPVTLVHHPGHFGLLSEGGMAFARTMPSGDVQRTKFDVPGGRLWLWQSSNAARERISGENEEQRTARLGKFAIENAERQARRHAAMKPHEGRNFEPTYVFERFEQAPSEIKALSEDGLDSLHASAGLKEAPQDAKPKKMPGLAGLAMLKDLEAIQAHLQSAYPFTKSSNLLAKLTAKHVVLEIAVASHSDGGRDYYHTNLARLRNQVAAQVWGAWGMKKRRTVWWRLVGEFAAKIEHRLGLKTNGIGNAPPTSTVITMIEAPIGRLPPQRQRWRSIRNKAFPAAHATKRRMPVQQGGADAPPPAEPRRLGVIHLTAGSPLPALGSKRQKRAKRIRAMLRPAVRQMAARQRAVAGRAELRRRVRRLAAPPRRLVRLLRHTALEDPEAPRASPAARSSVRLGGRAAEELWEAGVVARKATEKRTGKAEGKSQDSTLLSGPHFADARGLPGYPITPRGGLKYCSDPNYISRCHKLLEDCLGLPELGGGLGYCVKTEAMLRMLRRACTTAEPEGSLLFRSRLRQAALLEEVFLF</sequence>
<dbReference type="InParanoid" id="A0A1V8T5S4"/>
<feature type="region of interest" description="Disordered" evidence="1">
    <location>
        <begin position="153"/>
        <end position="216"/>
    </location>
</feature>
<feature type="compositionally biased region" description="Basic residues" evidence="1">
    <location>
        <begin position="171"/>
        <end position="184"/>
    </location>
</feature>
<name>A0A1V8T5S4_9PEZI</name>
<dbReference type="OrthoDB" id="1744869at2759"/>